<dbReference type="PRINTS" id="PR00727">
    <property type="entry name" value="LEADERPTASE"/>
</dbReference>
<proteinExistence type="predicted"/>
<dbReference type="Pfam" id="PF10502">
    <property type="entry name" value="Peptidase_S26"/>
    <property type="match status" value="1"/>
</dbReference>
<dbReference type="PROSITE" id="PS00501">
    <property type="entry name" value="SPASE_I_1"/>
    <property type="match status" value="1"/>
</dbReference>
<evidence type="ECO:0000256" key="1">
    <source>
        <dbReference type="ARBA" id="ARBA00022670"/>
    </source>
</evidence>
<dbReference type="GO" id="GO:0016020">
    <property type="term" value="C:membrane"/>
    <property type="evidence" value="ECO:0007669"/>
    <property type="project" value="InterPro"/>
</dbReference>
<dbReference type="SUPFAM" id="SSF51306">
    <property type="entry name" value="LexA/Signal peptidase"/>
    <property type="match status" value="1"/>
</dbReference>
<dbReference type="CDD" id="cd06530">
    <property type="entry name" value="S26_SPase_I"/>
    <property type="match status" value="1"/>
</dbReference>
<evidence type="ECO:0000313" key="5">
    <source>
        <dbReference type="Proteomes" id="UP000177042"/>
    </source>
</evidence>
<dbReference type="GO" id="GO:0006465">
    <property type="term" value="P:signal peptide processing"/>
    <property type="evidence" value="ECO:0007669"/>
    <property type="project" value="InterPro"/>
</dbReference>
<name>A0A1F5JD86_9BACT</name>
<organism evidence="4 5">
    <name type="scientific">Candidatus Daviesbacteria bacterium RIFCSPHIGHO2_02_FULL_39_12</name>
    <dbReference type="NCBI Taxonomy" id="1797770"/>
    <lineage>
        <taxon>Bacteria</taxon>
        <taxon>Candidatus Daviesiibacteriota</taxon>
    </lineage>
</organism>
<dbReference type="InterPro" id="IPR000223">
    <property type="entry name" value="Pept_S26A_signal_pept_1"/>
</dbReference>
<dbReference type="InterPro" id="IPR036286">
    <property type="entry name" value="LexA/Signal_pep-like_sf"/>
</dbReference>
<dbReference type="Proteomes" id="UP000177042">
    <property type="component" value="Unassembled WGS sequence"/>
</dbReference>
<accession>A0A1F5JD86</accession>
<evidence type="ECO:0000313" key="4">
    <source>
        <dbReference type="EMBL" id="OGE26635.1"/>
    </source>
</evidence>
<evidence type="ECO:0000259" key="3">
    <source>
        <dbReference type="Pfam" id="PF10502"/>
    </source>
</evidence>
<reference evidence="4 5" key="1">
    <citation type="journal article" date="2016" name="Nat. Commun.">
        <title>Thousands of microbial genomes shed light on interconnected biogeochemical processes in an aquifer system.</title>
        <authorList>
            <person name="Anantharaman K."/>
            <person name="Brown C.T."/>
            <person name="Hug L.A."/>
            <person name="Sharon I."/>
            <person name="Castelle C.J."/>
            <person name="Probst A.J."/>
            <person name="Thomas B.C."/>
            <person name="Singh A."/>
            <person name="Wilkins M.J."/>
            <person name="Karaoz U."/>
            <person name="Brodie E.L."/>
            <person name="Williams K.H."/>
            <person name="Hubbard S.S."/>
            <person name="Banfield J.F."/>
        </authorList>
    </citation>
    <scope>NUCLEOTIDE SEQUENCE [LARGE SCALE GENOMIC DNA]</scope>
</reference>
<dbReference type="InterPro" id="IPR019533">
    <property type="entry name" value="Peptidase_S26"/>
</dbReference>
<gene>
    <name evidence="4" type="ORF">A3C26_04565</name>
</gene>
<comment type="caution">
    <text evidence="4">The sequence shown here is derived from an EMBL/GenBank/DDBJ whole genome shotgun (WGS) entry which is preliminary data.</text>
</comment>
<keyword evidence="1" id="KW-0645">Protease</keyword>
<dbReference type="AlphaFoldDB" id="A0A1F5JD86"/>
<feature type="domain" description="Peptidase S26" evidence="3">
    <location>
        <begin position="69"/>
        <end position="100"/>
    </location>
</feature>
<protein>
    <recommendedName>
        <fullName evidence="3">Peptidase S26 domain-containing protein</fullName>
    </recommendedName>
</protein>
<evidence type="ECO:0000256" key="2">
    <source>
        <dbReference type="ARBA" id="ARBA00022801"/>
    </source>
</evidence>
<keyword evidence="2" id="KW-0378">Hydrolase</keyword>
<dbReference type="InterPro" id="IPR019758">
    <property type="entry name" value="Pept_S26A_signal_pept_1_CS"/>
</dbReference>
<dbReference type="Gene3D" id="2.10.109.10">
    <property type="entry name" value="Umud Fragment, subunit A"/>
    <property type="match status" value="1"/>
</dbReference>
<dbReference type="EMBL" id="MFCX01000006">
    <property type="protein sequence ID" value="OGE26635.1"/>
    <property type="molecule type" value="Genomic_DNA"/>
</dbReference>
<dbReference type="PROSITE" id="PS00761">
    <property type="entry name" value="SPASE_I_3"/>
    <property type="match status" value="1"/>
</dbReference>
<dbReference type="GO" id="GO:0004252">
    <property type="term" value="F:serine-type endopeptidase activity"/>
    <property type="evidence" value="ECO:0007669"/>
    <property type="project" value="InterPro"/>
</dbReference>
<sequence length="102" mass="11708">MSFRAPQKLFPFSRFTVSGNSMFPALKPGQEVLVFNWWRLLGLRVGDIAVIKKNGKELVKRIGQISSDRRIFVIGDNQKFSTDSRTFGLIKESEILGKVIWY</sequence>
<dbReference type="InterPro" id="IPR019756">
    <property type="entry name" value="Pept_S26A_signal_pept_1_Ser-AS"/>
</dbReference>